<dbReference type="PANTHER" id="PTHR10165">
    <property type="entry name" value="LIPID PHOSPHATE PHOSPHATASE"/>
    <property type="match status" value="1"/>
</dbReference>
<feature type="non-terminal residue" evidence="9">
    <location>
        <position position="1"/>
    </location>
</feature>
<dbReference type="SUPFAM" id="SSF48317">
    <property type="entry name" value="Acid phosphatase/Vanadium-dependent haloperoxidase"/>
    <property type="match status" value="2"/>
</dbReference>
<evidence type="ECO:0000256" key="4">
    <source>
        <dbReference type="ARBA" id="ARBA00022989"/>
    </source>
</evidence>
<evidence type="ECO:0000259" key="8">
    <source>
        <dbReference type="SMART" id="SM00014"/>
    </source>
</evidence>
<dbReference type="PANTHER" id="PTHR10165:SF35">
    <property type="entry name" value="RE23632P"/>
    <property type="match status" value="1"/>
</dbReference>
<feature type="region of interest" description="Disordered" evidence="6">
    <location>
        <begin position="325"/>
        <end position="370"/>
    </location>
</feature>
<gene>
    <name evidence="9" type="primary">SPOSA6832_05039</name>
</gene>
<dbReference type="GO" id="GO:0046839">
    <property type="term" value="P:phospholipid dephosphorylation"/>
    <property type="evidence" value="ECO:0007669"/>
    <property type="project" value="TreeGrafter"/>
</dbReference>
<sequence>MVLLPPPPRSSHPLVHRLHRQLAFLSPALLVDWAVILALGGAARWVEHQYPYERDPAHYLADPDVSWPHVQHERVPAGPGGMLDQLTWYLPLAVMGVIGAARRSARDVHHAVMGLAASRAVMRLVVECLKNRVGRLRPDFLARCAWDDVAKACTGRLALVKDGRRSFPSGPPLVDSLARPLLPRSLPRRQERCAPRARSSSSLSPLLTRPLIQPGAFAFAARFPRSGLLQSRLLRFALAIAPLFVAGWICVTRLEDHYHHPTDVLAGSVIGLASALVVYPVFYPSPFLLFSPSPPSTLSSFPSASPTAEELLAVMDRPKRIYGALEGGWEDDEEGTVRLEEGEGRGSGIGEVGGTEEEARVPRGSEAAEV</sequence>
<keyword evidence="10" id="KW-1185">Reference proteome</keyword>
<evidence type="ECO:0000256" key="1">
    <source>
        <dbReference type="ARBA" id="ARBA00004141"/>
    </source>
</evidence>
<dbReference type="InterPro" id="IPR036938">
    <property type="entry name" value="PAP2/HPO_sf"/>
</dbReference>
<dbReference type="InterPro" id="IPR000326">
    <property type="entry name" value="PAP2/HPO"/>
</dbReference>
<comment type="similarity">
    <text evidence="2">Belongs to the PA-phosphatase related phosphoesterase family.</text>
</comment>
<accession>A0A0D6ETI2</accession>
<name>A0A0D6ETI2_SPOSA</name>
<evidence type="ECO:0000256" key="7">
    <source>
        <dbReference type="SAM" id="Phobius"/>
    </source>
</evidence>
<dbReference type="InterPro" id="IPR043216">
    <property type="entry name" value="PAP-like"/>
</dbReference>
<dbReference type="GO" id="GO:0006644">
    <property type="term" value="P:phospholipid metabolic process"/>
    <property type="evidence" value="ECO:0007669"/>
    <property type="project" value="InterPro"/>
</dbReference>
<dbReference type="SMART" id="SM00014">
    <property type="entry name" value="acidPPc"/>
    <property type="match status" value="1"/>
</dbReference>
<keyword evidence="5 7" id="KW-0472">Membrane</keyword>
<dbReference type="AlphaFoldDB" id="A0A0D6ETI2"/>
<dbReference type="GO" id="GO:0016020">
    <property type="term" value="C:membrane"/>
    <property type="evidence" value="ECO:0007669"/>
    <property type="project" value="UniProtKB-SubCell"/>
</dbReference>
<organism evidence="9 10">
    <name type="scientific">Sporidiobolus salmonicolor</name>
    <name type="common">Yeast-like fungus</name>
    <name type="synonym">Sporobolomyces salmonicolor</name>
    <dbReference type="NCBI Taxonomy" id="5005"/>
    <lineage>
        <taxon>Eukaryota</taxon>
        <taxon>Fungi</taxon>
        <taxon>Dikarya</taxon>
        <taxon>Basidiomycota</taxon>
        <taxon>Pucciniomycotina</taxon>
        <taxon>Microbotryomycetes</taxon>
        <taxon>Sporidiobolales</taxon>
        <taxon>Sporidiobolaceae</taxon>
        <taxon>Sporobolomyces</taxon>
    </lineage>
</organism>
<feature type="transmembrane region" description="Helical" evidence="7">
    <location>
        <begin position="266"/>
        <end position="290"/>
    </location>
</feature>
<feature type="transmembrane region" description="Helical" evidence="7">
    <location>
        <begin position="233"/>
        <end position="254"/>
    </location>
</feature>
<proteinExistence type="inferred from homology"/>
<dbReference type="GO" id="GO:0008195">
    <property type="term" value="F:phosphatidate phosphatase activity"/>
    <property type="evidence" value="ECO:0007669"/>
    <property type="project" value="TreeGrafter"/>
</dbReference>
<dbReference type="OrthoDB" id="10030083at2759"/>
<reference evidence="10" key="1">
    <citation type="submission" date="2015-02" db="EMBL/GenBank/DDBJ databases">
        <authorList>
            <person name="Gon?alves P."/>
        </authorList>
    </citation>
    <scope>NUCLEOTIDE SEQUENCE [LARGE SCALE GENOMIC DNA]</scope>
</reference>
<keyword evidence="4 7" id="KW-1133">Transmembrane helix</keyword>
<evidence type="ECO:0000313" key="9">
    <source>
        <dbReference type="EMBL" id="CEQ43138.1"/>
    </source>
</evidence>
<dbReference type="EMBL" id="CENE01000052">
    <property type="protein sequence ID" value="CEQ43138.1"/>
    <property type="molecule type" value="Genomic_DNA"/>
</dbReference>
<feature type="compositionally biased region" description="Basic and acidic residues" evidence="6">
    <location>
        <begin position="335"/>
        <end position="344"/>
    </location>
</feature>
<evidence type="ECO:0000256" key="5">
    <source>
        <dbReference type="ARBA" id="ARBA00023136"/>
    </source>
</evidence>
<dbReference type="Gene3D" id="1.20.144.10">
    <property type="entry name" value="Phosphatidic acid phosphatase type 2/haloperoxidase"/>
    <property type="match status" value="1"/>
</dbReference>
<dbReference type="Proteomes" id="UP000243876">
    <property type="component" value="Unassembled WGS sequence"/>
</dbReference>
<feature type="domain" description="Phosphatidic acid phosphatase type 2/haloperoxidase" evidence="8">
    <location>
        <begin position="112"/>
        <end position="279"/>
    </location>
</feature>
<keyword evidence="3 7" id="KW-0812">Transmembrane</keyword>
<evidence type="ECO:0000256" key="2">
    <source>
        <dbReference type="ARBA" id="ARBA00008816"/>
    </source>
</evidence>
<evidence type="ECO:0000256" key="3">
    <source>
        <dbReference type="ARBA" id="ARBA00022692"/>
    </source>
</evidence>
<protein>
    <submittedName>
        <fullName evidence="9">SPOSA6832_05039-mRNA-1:cds</fullName>
    </submittedName>
</protein>
<evidence type="ECO:0000313" key="10">
    <source>
        <dbReference type="Proteomes" id="UP000243876"/>
    </source>
</evidence>
<dbReference type="Pfam" id="PF01569">
    <property type="entry name" value="PAP2"/>
    <property type="match status" value="1"/>
</dbReference>
<comment type="subcellular location">
    <subcellularLocation>
        <location evidence="1">Membrane</location>
        <topology evidence="1">Multi-pass membrane protein</topology>
    </subcellularLocation>
</comment>
<evidence type="ECO:0000256" key="6">
    <source>
        <dbReference type="SAM" id="MobiDB-lite"/>
    </source>
</evidence>